<sequence length="229" mass="25794">MRHLSRADLPAARTIMRTIIETFSGIALIKIHVLLGRPLRKWRTTWGTTAAERQRGYPGDQLLPNPSWRYTHAVTIDARPAQVWPWIVQIGQGRGGFYSYEALENLIGCRISNAHEILPQFQDLEVGDTIRLHPKAPPIPVALIEAERHLVLFASDAESSDATVWGFHLVPLDGHRTRLIERGGSTHGDTLRSRLAFGRMLLEPISFVMSRKMLLSIRRLAARDVLVSS</sequence>
<protein>
    <recommendedName>
        <fullName evidence="3">SRPBCC family protein</fullName>
    </recommendedName>
</protein>
<proteinExistence type="predicted"/>
<evidence type="ECO:0008006" key="3">
    <source>
        <dbReference type="Google" id="ProtNLM"/>
    </source>
</evidence>
<dbReference type="Proteomes" id="UP000567922">
    <property type="component" value="Unassembled WGS sequence"/>
</dbReference>
<evidence type="ECO:0000313" key="1">
    <source>
        <dbReference type="EMBL" id="MBB3037140.1"/>
    </source>
</evidence>
<gene>
    <name evidence="1" type="ORF">FHU29_001574</name>
</gene>
<reference evidence="1 2" key="1">
    <citation type="submission" date="2020-08" db="EMBL/GenBank/DDBJ databases">
        <title>Sequencing the genomes of 1000 actinobacteria strains.</title>
        <authorList>
            <person name="Klenk H.-P."/>
        </authorList>
    </citation>
    <scope>NUCLEOTIDE SEQUENCE [LARGE SCALE GENOMIC DNA]</scope>
    <source>
        <strain evidence="1 2">DSM 45258</strain>
    </source>
</reference>
<comment type="caution">
    <text evidence="1">The sequence shown here is derived from an EMBL/GenBank/DDBJ whole genome shotgun (WGS) entry which is preliminary data.</text>
</comment>
<evidence type="ECO:0000313" key="2">
    <source>
        <dbReference type="Proteomes" id="UP000567922"/>
    </source>
</evidence>
<dbReference type="AlphaFoldDB" id="A0A839RKZ8"/>
<organism evidence="1 2">
    <name type="scientific">Hoyosella altamirensis</name>
    <dbReference type="NCBI Taxonomy" id="616997"/>
    <lineage>
        <taxon>Bacteria</taxon>
        <taxon>Bacillati</taxon>
        <taxon>Actinomycetota</taxon>
        <taxon>Actinomycetes</taxon>
        <taxon>Mycobacteriales</taxon>
        <taxon>Hoyosellaceae</taxon>
        <taxon>Hoyosella</taxon>
    </lineage>
</organism>
<name>A0A839RKZ8_9ACTN</name>
<dbReference type="RefSeq" id="WP_064438995.1">
    <property type="nucleotide sequence ID" value="NZ_BDDI01000002.1"/>
</dbReference>
<keyword evidence="2" id="KW-1185">Reference proteome</keyword>
<accession>A0A839RKZ8</accession>
<dbReference type="EMBL" id="JACHWS010000001">
    <property type="protein sequence ID" value="MBB3037140.1"/>
    <property type="molecule type" value="Genomic_DNA"/>
</dbReference>